<dbReference type="PANTHER" id="PTHR24114:SF2">
    <property type="entry name" value="F-BOX DOMAIN-CONTAINING PROTEIN-RELATED"/>
    <property type="match status" value="1"/>
</dbReference>
<evidence type="ECO:0000313" key="1">
    <source>
        <dbReference type="EMBL" id="CAG8714858.1"/>
    </source>
</evidence>
<reference evidence="1" key="1">
    <citation type="submission" date="2021-06" db="EMBL/GenBank/DDBJ databases">
        <authorList>
            <person name="Kallberg Y."/>
            <person name="Tangrot J."/>
            <person name="Rosling A."/>
        </authorList>
    </citation>
    <scope>NUCLEOTIDE SEQUENCE</scope>
    <source>
        <strain evidence="1">FL966</strain>
    </source>
</reference>
<dbReference type="EMBL" id="CAJVQA010012236">
    <property type="protein sequence ID" value="CAG8714858.1"/>
    <property type="molecule type" value="Genomic_DNA"/>
</dbReference>
<sequence length="201" mass="22846">MIYWLTHLKHGHRELTYNPLSEISINMVQTIKYSLIRMFLRTSKTITLELLNTLVGSEVKLIIEAVYKNFALKRLILCNNQLCPEIGKAFAKALYNNDTLTQLSFSGNELTFEVVKALTDVLLVNTTLNHLCLNNNGIDSEGGKALMKAISKNTTLTLLYLKGNDFDYEVHDKLKVTLFTKNISTDLPYLDSYDFPRCSIS</sequence>
<organism evidence="1 2">
    <name type="scientific">Cetraspora pellucida</name>
    <dbReference type="NCBI Taxonomy" id="1433469"/>
    <lineage>
        <taxon>Eukaryota</taxon>
        <taxon>Fungi</taxon>
        <taxon>Fungi incertae sedis</taxon>
        <taxon>Mucoromycota</taxon>
        <taxon>Glomeromycotina</taxon>
        <taxon>Glomeromycetes</taxon>
        <taxon>Diversisporales</taxon>
        <taxon>Gigasporaceae</taxon>
        <taxon>Cetraspora</taxon>
    </lineage>
</organism>
<dbReference type="SUPFAM" id="SSF52047">
    <property type="entry name" value="RNI-like"/>
    <property type="match status" value="1"/>
</dbReference>
<dbReference type="Proteomes" id="UP000789759">
    <property type="component" value="Unassembled WGS sequence"/>
</dbReference>
<accession>A0A9N9N9H6</accession>
<gene>
    <name evidence="1" type="ORF">CPELLU_LOCUS12531</name>
</gene>
<keyword evidence="2" id="KW-1185">Reference proteome</keyword>
<name>A0A9N9N9H6_9GLOM</name>
<dbReference type="SMART" id="SM00368">
    <property type="entry name" value="LRR_RI"/>
    <property type="match status" value="3"/>
</dbReference>
<dbReference type="OrthoDB" id="120976at2759"/>
<comment type="caution">
    <text evidence="1">The sequence shown here is derived from an EMBL/GenBank/DDBJ whole genome shotgun (WGS) entry which is preliminary data.</text>
</comment>
<proteinExistence type="predicted"/>
<dbReference type="PANTHER" id="PTHR24114">
    <property type="entry name" value="LEUCINE RICH REPEAT FAMILY PROTEIN"/>
    <property type="match status" value="1"/>
</dbReference>
<dbReference type="InterPro" id="IPR052394">
    <property type="entry name" value="LRR-containing"/>
</dbReference>
<dbReference type="InterPro" id="IPR001611">
    <property type="entry name" value="Leu-rich_rpt"/>
</dbReference>
<protein>
    <submittedName>
        <fullName evidence="1">14263_t:CDS:1</fullName>
    </submittedName>
</protein>
<dbReference type="AlphaFoldDB" id="A0A9N9N9H6"/>
<dbReference type="Gene3D" id="3.80.10.10">
    <property type="entry name" value="Ribonuclease Inhibitor"/>
    <property type="match status" value="1"/>
</dbReference>
<dbReference type="InterPro" id="IPR032675">
    <property type="entry name" value="LRR_dom_sf"/>
</dbReference>
<evidence type="ECO:0000313" key="2">
    <source>
        <dbReference type="Proteomes" id="UP000789759"/>
    </source>
</evidence>
<dbReference type="Pfam" id="PF13516">
    <property type="entry name" value="LRR_6"/>
    <property type="match status" value="1"/>
</dbReference>